<feature type="domain" description="Type II secretion system protein GspF" evidence="11">
    <location>
        <begin position="268"/>
        <end position="388"/>
    </location>
</feature>
<comment type="caution">
    <text evidence="12">The sequence shown here is derived from an EMBL/GenBank/DDBJ whole genome shotgun (WGS) entry which is preliminary data.</text>
</comment>
<dbReference type="PANTHER" id="PTHR30012">
    <property type="entry name" value="GENERAL SECRETION PATHWAY PROTEIN"/>
    <property type="match status" value="1"/>
</dbReference>
<dbReference type="EMBL" id="FMUI01000005">
    <property type="protein sequence ID" value="SCX49430.1"/>
    <property type="molecule type" value="Genomic_DNA"/>
</dbReference>
<keyword evidence="3 9" id="KW-0813">Transport</keyword>
<dbReference type="Gene3D" id="1.20.81.30">
    <property type="entry name" value="Type II secretion system (T2SS), domain F"/>
    <property type="match status" value="2"/>
</dbReference>
<feature type="transmembrane region" description="Helical" evidence="10">
    <location>
        <begin position="205"/>
        <end position="226"/>
    </location>
</feature>
<feature type="transmembrane region" description="Helical" evidence="10">
    <location>
        <begin position="362"/>
        <end position="387"/>
    </location>
</feature>
<reference evidence="12 13" key="1">
    <citation type="submission" date="2016-10" db="EMBL/GenBank/DDBJ databases">
        <authorList>
            <person name="Varghese N."/>
            <person name="Submissions S."/>
        </authorList>
    </citation>
    <scope>NUCLEOTIDE SEQUENCE [LARGE SCALE GENOMIC DNA]</scope>
    <source>
        <strain evidence="12 13">CGMCC 1.12102</strain>
    </source>
</reference>
<keyword evidence="6 9" id="KW-0812">Transmembrane</keyword>
<organism evidence="12 13">
    <name type="scientific">Kosakonia sacchari</name>
    <dbReference type="NCBI Taxonomy" id="1158459"/>
    <lineage>
        <taxon>Bacteria</taxon>
        <taxon>Pseudomonadati</taxon>
        <taxon>Pseudomonadota</taxon>
        <taxon>Gammaproteobacteria</taxon>
        <taxon>Enterobacterales</taxon>
        <taxon>Enterobacteriaceae</taxon>
        <taxon>Kosakonia</taxon>
    </lineage>
</organism>
<sequence>MASKQLWQWSGLEKSGELQSGLFWSENRTSILLLLYQQQIHPLAIKRCVIRRALWKPEHSSQLLHQLATLLRAGLTLPEGLQLLAEQHPAKQWRALLHHLAQALEQGETFSAALRQWPEVFPPLWLAMIRTGELTGKLDECCFKLASQQKAQRELTLKVKKALRYPLIILSLTAAVVLAMIYLVLPEFTAIYRTFNTPLPMLTRGVIAGAAIMQQAALPLMVCALLTSGALRMLRNHAGWQRHRQRLLLACPIIGPLIRGQRLSQIFTVLALTQRAGIAFLQGLESVRETVSCPYWQAVLQRAHQEITQGAAISVALQQSGEFPPLCIQLVRTGEVSGALDSMLENLAQHHSEQTQRQADGLAAVLEPLLLVVTGLIIGVLVVAMYLPIFHLGDAMSGGG</sequence>
<feature type="transmembrane region" description="Helical" evidence="10">
    <location>
        <begin position="162"/>
        <end position="185"/>
    </location>
</feature>
<evidence type="ECO:0000256" key="1">
    <source>
        <dbReference type="ARBA" id="ARBA00004429"/>
    </source>
</evidence>
<dbReference type="InterPro" id="IPR003004">
    <property type="entry name" value="GspF/PilC"/>
</dbReference>
<dbReference type="InterPro" id="IPR042094">
    <property type="entry name" value="T2SS_GspF_sf"/>
</dbReference>
<keyword evidence="5" id="KW-0997">Cell inner membrane</keyword>
<evidence type="ECO:0000256" key="5">
    <source>
        <dbReference type="ARBA" id="ARBA00022519"/>
    </source>
</evidence>
<evidence type="ECO:0000256" key="6">
    <source>
        <dbReference type="ARBA" id="ARBA00022692"/>
    </source>
</evidence>
<dbReference type="FunFam" id="1.20.81.30:FF:000001">
    <property type="entry name" value="Type II secretion system protein F"/>
    <property type="match status" value="2"/>
</dbReference>
<gene>
    <name evidence="12" type="ORF">SAMN02927897_02144</name>
</gene>
<dbReference type="GO" id="GO:0015628">
    <property type="term" value="P:protein secretion by the type II secretion system"/>
    <property type="evidence" value="ECO:0007669"/>
    <property type="project" value="TreeGrafter"/>
</dbReference>
<evidence type="ECO:0000256" key="7">
    <source>
        <dbReference type="ARBA" id="ARBA00022989"/>
    </source>
</evidence>
<dbReference type="AlphaFoldDB" id="A0A1G4Y7Q3"/>
<protein>
    <submittedName>
        <fullName evidence="12">Protein transport protein HofC</fullName>
    </submittedName>
</protein>
<dbReference type="NCBIfam" id="NF007861">
    <property type="entry name" value="PRK10573.1"/>
    <property type="match status" value="1"/>
</dbReference>
<feature type="domain" description="Type II secretion system protein GspF" evidence="11">
    <location>
        <begin position="64"/>
        <end position="186"/>
    </location>
</feature>
<keyword evidence="7 10" id="KW-1133">Transmembrane helix</keyword>
<evidence type="ECO:0000256" key="4">
    <source>
        <dbReference type="ARBA" id="ARBA00022475"/>
    </source>
</evidence>
<proteinExistence type="inferred from homology"/>
<dbReference type="InterPro" id="IPR001992">
    <property type="entry name" value="T2SS_GspF/T4SS_PilC_CS"/>
</dbReference>
<evidence type="ECO:0000259" key="11">
    <source>
        <dbReference type="Pfam" id="PF00482"/>
    </source>
</evidence>
<evidence type="ECO:0000313" key="12">
    <source>
        <dbReference type="EMBL" id="SCX49430.1"/>
    </source>
</evidence>
<dbReference type="PROSITE" id="PS00874">
    <property type="entry name" value="T2SP_F"/>
    <property type="match status" value="1"/>
</dbReference>
<comment type="subcellular location">
    <subcellularLocation>
        <location evidence="1 9">Cell inner membrane</location>
        <topology evidence="1 9">Multi-pass membrane protein</topology>
    </subcellularLocation>
</comment>
<comment type="similarity">
    <text evidence="2 9">Belongs to the GSP F family.</text>
</comment>
<dbReference type="Proteomes" id="UP000183569">
    <property type="component" value="Unassembled WGS sequence"/>
</dbReference>
<dbReference type="GeneID" id="23845798"/>
<evidence type="ECO:0000256" key="8">
    <source>
        <dbReference type="ARBA" id="ARBA00023136"/>
    </source>
</evidence>
<evidence type="ECO:0000256" key="9">
    <source>
        <dbReference type="RuleBase" id="RU003923"/>
    </source>
</evidence>
<dbReference type="PANTHER" id="PTHR30012:SF7">
    <property type="entry name" value="PROTEIN TRANSPORT PROTEIN HOFC HOMOLOG"/>
    <property type="match status" value="1"/>
</dbReference>
<evidence type="ECO:0000256" key="3">
    <source>
        <dbReference type="ARBA" id="ARBA00022448"/>
    </source>
</evidence>
<dbReference type="GO" id="GO:0005886">
    <property type="term" value="C:plasma membrane"/>
    <property type="evidence" value="ECO:0007669"/>
    <property type="project" value="UniProtKB-SubCell"/>
</dbReference>
<evidence type="ECO:0000313" key="13">
    <source>
        <dbReference type="Proteomes" id="UP000183569"/>
    </source>
</evidence>
<dbReference type="RefSeq" id="WP_017457941.1">
    <property type="nucleotide sequence ID" value="NZ_FMUI01000005.1"/>
</dbReference>
<dbReference type="PRINTS" id="PR00812">
    <property type="entry name" value="BCTERIALGSPF"/>
</dbReference>
<dbReference type="Pfam" id="PF00482">
    <property type="entry name" value="T2SSF"/>
    <property type="match status" value="2"/>
</dbReference>
<evidence type="ECO:0000256" key="2">
    <source>
        <dbReference type="ARBA" id="ARBA00005745"/>
    </source>
</evidence>
<keyword evidence="8 10" id="KW-0472">Membrane</keyword>
<accession>A0A1G4Y7Q3</accession>
<name>A0A1G4Y7Q3_9ENTR</name>
<evidence type="ECO:0000256" key="10">
    <source>
        <dbReference type="SAM" id="Phobius"/>
    </source>
</evidence>
<keyword evidence="4" id="KW-1003">Cell membrane</keyword>
<dbReference type="InterPro" id="IPR018076">
    <property type="entry name" value="T2SS_GspF_dom"/>
</dbReference>